<keyword evidence="9" id="KW-1185">Reference proteome</keyword>
<dbReference type="SFLD" id="SFLDG01384">
    <property type="entry name" value="thioether_bond_formation_requi"/>
    <property type="match status" value="1"/>
</dbReference>
<evidence type="ECO:0000256" key="3">
    <source>
        <dbReference type="ARBA" id="ARBA00022723"/>
    </source>
</evidence>
<evidence type="ECO:0000256" key="1">
    <source>
        <dbReference type="ARBA" id="ARBA00001966"/>
    </source>
</evidence>
<keyword evidence="2" id="KW-0949">S-adenosyl-L-methionine</keyword>
<dbReference type="KEGG" id="spoa:EQM13_07135"/>
<dbReference type="SFLD" id="SFLDG01386">
    <property type="entry name" value="main_SPASM_domain-containing"/>
    <property type="match status" value="1"/>
</dbReference>
<organism evidence="8 9">
    <name type="scientific">Acidilutibacter cellobiosedens</name>
    <dbReference type="NCBI Taxonomy" id="2507161"/>
    <lineage>
        <taxon>Bacteria</taxon>
        <taxon>Bacillati</taxon>
        <taxon>Bacillota</taxon>
        <taxon>Tissierellia</taxon>
        <taxon>Tissierellales</taxon>
        <taxon>Acidilutibacteraceae</taxon>
        <taxon>Acidilutibacter</taxon>
    </lineage>
</organism>
<name>A0A410QBI5_9FIRM</name>
<evidence type="ECO:0000313" key="8">
    <source>
        <dbReference type="EMBL" id="QAT61365.1"/>
    </source>
</evidence>
<dbReference type="AlphaFoldDB" id="A0A410QBI5"/>
<dbReference type="NCBIfam" id="TIGR04085">
    <property type="entry name" value="rSAM_more_4Fe4S"/>
    <property type="match status" value="1"/>
</dbReference>
<evidence type="ECO:0000313" key="9">
    <source>
        <dbReference type="Proteomes" id="UP000287969"/>
    </source>
</evidence>
<dbReference type="CDD" id="cd01335">
    <property type="entry name" value="Radical_SAM"/>
    <property type="match status" value="1"/>
</dbReference>
<dbReference type="GO" id="GO:0016491">
    <property type="term" value="F:oxidoreductase activity"/>
    <property type="evidence" value="ECO:0007669"/>
    <property type="project" value="InterPro"/>
</dbReference>
<keyword evidence="4" id="KW-0408">Iron</keyword>
<reference evidence="9" key="1">
    <citation type="submission" date="2019-01" db="EMBL/GenBank/DDBJ databases">
        <title>Draft genomes of a novel of Sporanaerobacter strains.</title>
        <authorList>
            <person name="Ma S."/>
        </authorList>
    </citation>
    <scope>NUCLEOTIDE SEQUENCE [LARGE SCALE GENOMIC DNA]</scope>
    <source>
        <strain evidence="9">NJN-17</strain>
    </source>
</reference>
<evidence type="ECO:0000259" key="7">
    <source>
        <dbReference type="PROSITE" id="PS51918"/>
    </source>
</evidence>
<gene>
    <name evidence="8" type="ORF">EQM13_07135</name>
</gene>
<dbReference type="Gene3D" id="3.20.20.70">
    <property type="entry name" value="Aldolase class I"/>
    <property type="match status" value="1"/>
</dbReference>
<dbReference type="PANTHER" id="PTHR43273">
    <property type="entry name" value="ANAEROBIC SULFATASE-MATURATING ENZYME HOMOLOG ASLB-RELATED"/>
    <property type="match status" value="1"/>
</dbReference>
<keyword evidence="3" id="KW-0479">Metal-binding</keyword>
<dbReference type="GO" id="GO:0051536">
    <property type="term" value="F:iron-sulfur cluster binding"/>
    <property type="evidence" value="ECO:0007669"/>
    <property type="project" value="UniProtKB-KW"/>
</dbReference>
<protein>
    <submittedName>
        <fullName evidence="8">Radical SAM protein</fullName>
    </submittedName>
</protein>
<accession>A0A410QBI5</accession>
<dbReference type="Proteomes" id="UP000287969">
    <property type="component" value="Chromosome"/>
</dbReference>
<dbReference type="SFLD" id="SFLDG01067">
    <property type="entry name" value="SPASM/twitch_domain_containing"/>
    <property type="match status" value="1"/>
</dbReference>
<dbReference type="InterPro" id="IPR023885">
    <property type="entry name" value="4Fe4S-binding_SPASM_dom"/>
</dbReference>
<dbReference type="GO" id="GO:0046872">
    <property type="term" value="F:metal ion binding"/>
    <property type="evidence" value="ECO:0007669"/>
    <property type="project" value="UniProtKB-KW"/>
</dbReference>
<comment type="similarity">
    <text evidence="6">Belongs to the radical SAM superfamily. Anaerobic sulfatase-maturating enzyme family.</text>
</comment>
<dbReference type="SUPFAM" id="SSF102114">
    <property type="entry name" value="Radical SAM enzymes"/>
    <property type="match status" value="1"/>
</dbReference>
<dbReference type="InterPro" id="IPR058240">
    <property type="entry name" value="rSAM_sf"/>
</dbReference>
<dbReference type="OrthoDB" id="9763993at2"/>
<dbReference type="PANTHER" id="PTHR43273:SF3">
    <property type="entry name" value="ANAEROBIC SULFATASE-MATURATING ENZYME HOMOLOG ASLB-RELATED"/>
    <property type="match status" value="1"/>
</dbReference>
<evidence type="ECO:0000256" key="4">
    <source>
        <dbReference type="ARBA" id="ARBA00023004"/>
    </source>
</evidence>
<dbReference type="Pfam" id="PF13186">
    <property type="entry name" value="SPASM"/>
    <property type="match status" value="1"/>
</dbReference>
<evidence type="ECO:0000256" key="2">
    <source>
        <dbReference type="ARBA" id="ARBA00022691"/>
    </source>
</evidence>
<dbReference type="EMBL" id="CP035282">
    <property type="protein sequence ID" value="QAT61365.1"/>
    <property type="molecule type" value="Genomic_DNA"/>
</dbReference>
<evidence type="ECO:0000256" key="5">
    <source>
        <dbReference type="ARBA" id="ARBA00023014"/>
    </source>
</evidence>
<dbReference type="Pfam" id="PF04055">
    <property type="entry name" value="Radical_SAM"/>
    <property type="match status" value="1"/>
</dbReference>
<proteinExistence type="inferred from homology"/>
<dbReference type="InterPro" id="IPR013785">
    <property type="entry name" value="Aldolase_TIM"/>
</dbReference>
<feature type="domain" description="Radical SAM core" evidence="7">
    <location>
        <begin position="1"/>
        <end position="222"/>
    </location>
</feature>
<keyword evidence="5" id="KW-0411">Iron-sulfur</keyword>
<dbReference type="RefSeq" id="WP_128752324.1">
    <property type="nucleotide sequence ID" value="NZ_CP035282.1"/>
</dbReference>
<comment type="cofactor">
    <cofactor evidence="1">
        <name>[4Fe-4S] cluster</name>
        <dbReference type="ChEBI" id="CHEBI:49883"/>
    </cofactor>
</comment>
<dbReference type="SFLD" id="SFLDS00029">
    <property type="entry name" value="Radical_SAM"/>
    <property type="match status" value="1"/>
</dbReference>
<dbReference type="PROSITE" id="PS51918">
    <property type="entry name" value="RADICAL_SAM"/>
    <property type="match status" value="1"/>
</dbReference>
<evidence type="ECO:0000256" key="6">
    <source>
        <dbReference type="ARBA" id="ARBA00023601"/>
    </source>
</evidence>
<dbReference type="InterPro" id="IPR007197">
    <property type="entry name" value="rSAM"/>
</dbReference>
<sequence>MDFTLFATSKCNLKCRYCYEGNKKSNRDMTKETADKTVEFIADRIKESGSSGLINITFHGGEPLLNFELIKYISSCILKEIHNEVIFNMTTNGTIMTDEMVDYIKNHINNISVSIDGTRKAHDLNRTFYDGTGSYEKAVFNAERLLAKGINVRGRMTFDSQNVGELYEGVESLVDMGFRYIVSVADLYDERWNEENIEILKKQILKVSNIKKKNPHQEISLTAADLFSRKKGDCFGGVANYTIDSDGSIYPCTFSAGNKDFVIGNVNDGNLLKERICKLIEIYQKENKCCAGCTRYEYCEGVRCKILNKLITGDYTTPPGIVCAVENIRVDIMKKLLNVS</sequence>
<dbReference type="InterPro" id="IPR023867">
    <property type="entry name" value="Sulphatase_maturase_rSAM"/>
</dbReference>